<evidence type="ECO:0000313" key="1">
    <source>
        <dbReference type="EMBL" id="TFK68606.1"/>
    </source>
</evidence>
<feature type="non-terminal residue" evidence="1">
    <location>
        <position position="139"/>
    </location>
</feature>
<dbReference type="EMBL" id="ML208348">
    <property type="protein sequence ID" value="TFK68606.1"/>
    <property type="molecule type" value="Genomic_DNA"/>
</dbReference>
<keyword evidence="2" id="KW-1185">Reference proteome</keyword>
<organism evidence="1 2">
    <name type="scientific">Pluteus cervinus</name>
    <dbReference type="NCBI Taxonomy" id="181527"/>
    <lineage>
        <taxon>Eukaryota</taxon>
        <taxon>Fungi</taxon>
        <taxon>Dikarya</taxon>
        <taxon>Basidiomycota</taxon>
        <taxon>Agaricomycotina</taxon>
        <taxon>Agaricomycetes</taxon>
        <taxon>Agaricomycetidae</taxon>
        <taxon>Agaricales</taxon>
        <taxon>Pluteineae</taxon>
        <taxon>Pluteaceae</taxon>
        <taxon>Pluteus</taxon>
    </lineage>
</organism>
<protein>
    <submittedName>
        <fullName evidence="1">Uncharacterized protein</fullName>
    </submittedName>
</protein>
<accession>A0ACD3ASS2</accession>
<evidence type="ECO:0000313" key="2">
    <source>
        <dbReference type="Proteomes" id="UP000308600"/>
    </source>
</evidence>
<name>A0ACD3ASS2_9AGAR</name>
<reference evidence="1 2" key="1">
    <citation type="journal article" date="2019" name="Nat. Ecol. Evol.">
        <title>Megaphylogeny resolves global patterns of mushroom evolution.</title>
        <authorList>
            <person name="Varga T."/>
            <person name="Krizsan K."/>
            <person name="Foldi C."/>
            <person name="Dima B."/>
            <person name="Sanchez-Garcia M."/>
            <person name="Sanchez-Ramirez S."/>
            <person name="Szollosi G.J."/>
            <person name="Szarkandi J.G."/>
            <person name="Papp V."/>
            <person name="Albert L."/>
            <person name="Andreopoulos W."/>
            <person name="Angelini C."/>
            <person name="Antonin V."/>
            <person name="Barry K.W."/>
            <person name="Bougher N.L."/>
            <person name="Buchanan P."/>
            <person name="Buyck B."/>
            <person name="Bense V."/>
            <person name="Catcheside P."/>
            <person name="Chovatia M."/>
            <person name="Cooper J."/>
            <person name="Damon W."/>
            <person name="Desjardin D."/>
            <person name="Finy P."/>
            <person name="Geml J."/>
            <person name="Haridas S."/>
            <person name="Hughes K."/>
            <person name="Justo A."/>
            <person name="Karasinski D."/>
            <person name="Kautmanova I."/>
            <person name="Kiss B."/>
            <person name="Kocsube S."/>
            <person name="Kotiranta H."/>
            <person name="LaButti K.M."/>
            <person name="Lechner B.E."/>
            <person name="Liimatainen K."/>
            <person name="Lipzen A."/>
            <person name="Lukacs Z."/>
            <person name="Mihaltcheva S."/>
            <person name="Morgado L.N."/>
            <person name="Niskanen T."/>
            <person name="Noordeloos M.E."/>
            <person name="Ohm R.A."/>
            <person name="Ortiz-Santana B."/>
            <person name="Ovrebo C."/>
            <person name="Racz N."/>
            <person name="Riley R."/>
            <person name="Savchenko A."/>
            <person name="Shiryaev A."/>
            <person name="Soop K."/>
            <person name="Spirin V."/>
            <person name="Szebenyi C."/>
            <person name="Tomsovsky M."/>
            <person name="Tulloss R.E."/>
            <person name="Uehling J."/>
            <person name="Grigoriev I.V."/>
            <person name="Vagvolgyi C."/>
            <person name="Papp T."/>
            <person name="Martin F.M."/>
            <person name="Miettinen O."/>
            <person name="Hibbett D.S."/>
            <person name="Nagy L.G."/>
        </authorList>
    </citation>
    <scope>NUCLEOTIDE SEQUENCE [LARGE SCALE GENOMIC DNA]</scope>
    <source>
        <strain evidence="1 2">NL-1719</strain>
    </source>
</reference>
<proteinExistence type="predicted"/>
<gene>
    <name evidence="1" type="ORF">BDN72DRAFT_841564</name>
</gene>
<dbReference type="Proteomes" id="UP000308600">
    <property type="component" value="Unassembled WGS sequence"/>
</dbReference>
<sequence length="139" mass="15188">MTAATATASSKDQLLDGNDSAQRPRQNSFATDFKFTDIPPPPPVPIQIPAPTPTPAAGPATIPSMSKGKTKFKGAAVPKPKKVLVGKYKPICKQVWCTDNQKTKTAFRQHWSMLTEQERQDWGLGLLEKRKADAEQNAT</sequence>